<reference evidence="2" key="1">
    <citation type="journal article" date="2019" name="Int. J. Syst. Evol. Microbiol.">
        <title>The Global Catalogue of Microorganisms (GCM) 10K type strain sequencing project: providing services to taxonomists for standard genome sequencing and annotation.</title>
        <authorList>
            <consortium name="The Broad Institute Genomics Platform"/>
            <consortium name="The Broad Institute Genome Sequencing Center for Infectious Disease"/>
            <person name="Wu L."/>
            <person name="Ma J."/>
        </authorList>
    </citation>
    <scope>NUCLEOTIDE SEQUENCE [LARGE SCALE GENOMIC DNA]</scope>
    <source>
        <strain evidence="2">KCTC 42501</strain>
    </source>
</reference>
<dbReference type="EMBL" id="JBHRXX010000010">
    <property type="protein sequence ID" value="MFC3686492.1"/>
    <property type="molecule type" value="Genomic_DNA"/>
</dbReference>
<comment type="caution">
    <text evidence="1">The sequence shown here is derived from an EMBL/GenBank/DDBJ whole genome shotgun (WGS) entry which is preliminary data.</text>
</comment>
<organism evidence="1 2">
    <name type="scientific">Hydrogenophaga luteola</name>
    <dbReference type="NCBI Taxonomy" id="1591122"/>
    <lineage>
        <taxon>Bacteria</taxon>
        <taxon>Pseudomonadati</taxon>
        <taxon>Pseudomonadota</taxon>
        <taxon>Betaproteobacteria</taxon>
        <taxon>Burkholderiales</taxon>
        <taxon>Comamonadaceae</taxon>
        <taxon>Hydrogenophaga</taxon>
    </lineage>
</organism>
<sequence>MSTEDQDVLRTASIDWFHQLAELGSDQIAARFSSASLARLQAHVVLCLDGAELPAIRTPAQFSETVLDLRANESDWNRATMSAIIRADDLMLAGQTEEAVEVLLSFAASCPWVLFREAAENQAGLLPGH</sequence>
<proteinExistence type="predicted"/>
<protein>
    <submittedName>
        <fullName evidence="1">Uncharacterized protein</fullName>
    </submittedName>
</protein>
<gene>
    <name evidence="1" type="ORF">ACFOPI_23065</name>
</gene>
<evidence type="ECO:0000313" key="2">
    <source>
        <dbReference type="Proteomes" id="UP001595729"/>
    </source>
</evidence>
<dbReference type="Proteomes" id="UP001595729">
    <property type="component" value="Unassembled WGS sequence"/>
</dbReference>
<accession>A0ABV7WAM6</accession>
<keyword evidence="2" id="KW-1185">Reference proteome</keyword>
<dbReference type="RefSeq" id="WP_382179416.1">
    <property type="nucleotide sequence ID" value="NZ_JBHRXX010000010.1"/>
</dbReference>
<name>A0ABV7WAM6_9BURK</name>
<evidence type="ECO:0000313" key="1">
    <source>
        <dbReference type="EMBL" id="MFC3686492.1"/>
    </source>
</evidence>